<evidence type="ECO:0000313" key="6">
    <source>
        <dbReference type="Proteomes" id="UP000824469"/>
    </source>
</evidence>
<dbReference type="InterPro" id="IPR004977">
    <property type="entry name" value="Ribosomal_eS25"/>
</dbReference>
<feature type="region of interest" description="Disordered" evidence="4">
    <location>
        <begin position="47"/>
        <end position="122"/>
    </location>
</feature>
<dbReference type="EMBL" id="JAHRHJ020000001">
    <property type="protein sequence ID" value="KAH9330547.1"/>
    <property type="molecule type" value="Genomic_DNA"/>
</dbReference>
<organism evidence="5 6">
    <name type="scientific">Taxus chinensis</name>
    <name type="common">Chinese yew</name>
    <name type="synonym">Taxus wallichiana var. chinensis</name>
    <dbReference type="NCBI Taxonomy" id="29808"/>
    <lineage>
        <taxon>Eukaryota</taxon>
        <taxon>Viridiplantae</taxon>
        <taxon>Streptophyta</taxon>
        <taxon>Embryophyta</taxon>
        <taxon>Tracheophyta</taxon>
        <taxon>Spermatophyta</taxon>
        <taxon>Pinopsida</taxon>
        <taxon>Pinidae</taxon>
        <taxon>Conifers II</taxon>
        <taxon>Cupressales</taxon>
        <taxon>Taxaceae</taxon>
        <taxon>Taxus</taxon>
    </lineage>
</organism>
<feature type="non-terminal residue" evidence="5">
    <location>
        <position position="218"/>
    </location>
</feature>
<keyword evidence="6" id="KW-1185">Reference proteome</keyword>
<comment type="caution">
    <text evidence="5">The sequence shown here is derived from an EMBL/GenBank/DDBJ whole genome shotgun (WGS) entry which is preliminary data.</text>
</comment>
<dbReference type="AlphaFoldDB" id="A0AA38LR90"/>
<comment type="similarity">
    <text evidence="1">Belongs to the eukaryotic ribosomal protein eS25 family.</text>
</comment>
<keyword evidence="2" id="KW-0689">Ribosomal protein</keyword>
<dbReference type="Gene3D" id="1.20.930.10">
    <property type="entry name" value="Conserved domain common to transcription factors TFIIS, elongin A, CRSP70"/>
    <property type="match status" value="1"/>
</dbReference>
<feature type="compositionally biased region" description="Basic and acidic residues" evidence="4">
    <location>
        <begin position="47"/>
        <end position="60"/>
    </location>
</feature>
<dbReference type="Gene3D" id="3.30.63.20">
    <property type="match status" value="1"/>
</dbReference>
<keyword evidence="3" id="KW-0687">Ribonucleoprotein</keyword>
<feature type="non-terminal residue" evidence="5">
    <location>
        <position position="1"/>
    </location>
</feature>
<evidence type="ECO:0000256" key="2">
    <source>
        <dbReference type="ARBA" id="ARBA00022980"/>
    </source>
</evidence>
<accession>A0AA38LR90</accession>
<sequence>KWSKGKQSEEANNMVLFDQASYDKFLSEAPKYKLITQSILSDRLREHQEEVNKLSEKTSGEIKMNAIMQPGGPSPKENGMSSTLKTGPSNVQNGSFPSQVKGKKREHSSNHNTDPLDRNDATKKGIDLDLWHKEVVGVITSTDQDDCLNQFVHLRGLPIVDDWLKDVHKGKTGDIDSPKESDKVAEELPLTLLHALGKLLVDIDALKTCNVGKSMNQL</sequence>
<proteinExistence type="inferred from homology"/>
<evidence type="ECO:0000313" key="5">
    <source>
        <dbReference type="EMBL" id="KAH9330547.1"/>
    </source>
</evidence>
<gene>
    <name evidence="5" type="ORF">KI387_002655</name>
</gene>
<dbReference type="GO" id="GO:1990904">
    <property type="term" value="C:ribonucleoprotein complex"/>
    <property type="evidence" value="ECO:0007669"/>
    <property type="project" value="UniProtKB-KW"/>
</dbReference>
<dbReference type="PANTHER" id="PTHR46548:SF1">
    <property type="entry name" value="BAH AND TFIIS DOMAIN-CONTAINING PROTEIN-RELATED"/>
    <property type="match status" value="1"/>
</dbReference>
<dbReference type="InterPro" id="IPR035441">
    <property type="entry name" value="TFIIS/LEDGF_dom_sf"/>
</dbReference>
<dbReference type="Proteomes" id="UP000824469">
    <property type="component" value="Unassembled WGS sequence"/>
</dbReference>
<dbReference type="Pfam" id="PF03297">
    <property type="entry name" value="Ribosomal_S25"/>
    <property type="match status" value="1"/>
</dbReference>
<evidence type="ECO:0000256" key="4">
    <source>
        <dbReference type="SAM" id="MobiDB-lite"/>
    </source>
</evidence>
<feature type="compositionally biased region" description="Polar residues" evidence="4">
    <location>
        <begin position="79"/>
        <end position="98"/>
    </location>
</feature>
<dbReference type="GO" id="GO:0005840">
    <property type="term" value="C:ribosome"/>
    <property type="evidence" value="ECO:0007669"/>
    <property type="project" value="UniProtKB-KW"/>
</dbReference>
<dbReference type="PANTHER" id="PTHR46548">
    <property type="entry name" value="BAH AND TFIIS DOMAIN-CONTAINING PROTEIN-RELATED"/>
    <property type="match status" value="1"/>
</dbReference>
<evidence type="ECO:0000256" key="1">
    <source>
        <dbReference type="ARBA" id="ARBA00009106"/>
    </source>
</evidence>
<evidence type="ECO:0000256" key="3">
    <source>
        <dbReference type="ARBA" id="ARBA00023274"/>
    </source>
</evidence>
<reference evidence="5 6" key="1">
    <citation type="journal article" date="2021" name="Nat. Plants">
        <title>The Taxus genome provides insights into paclitaxel biosynthesis.</title>
        <authorList>
            <person name="Xiong X."/>
            <person name="Gou J."/>
            <person name="Liao Q."/>
            <person name="Li Y."/>
            <person name="Zhou Q."/>
            <person name="Bi G."/>
            <person name="Li C."/>
            <person name="Du R."/>
            <person name="Wang X."/>
            <person name="Sun T."/>
            <person name="Guo L."/>
            <person name="Liang H."/>
            <person name="Lu P."/>
            <person name="Wu Y."/>
            <person name="Zhang Z."/>
            <person name="Ro D.K."/>
            <person name="Shang Y."/>
            <person name="Huang S."/>
            <person name="Yan J."/>
        </authorList>
    </citation>
    <scope>NUCLEOTIDE SEQUENCE [LARGE SCALE GENOMIC DNA]</scope>
    <source>
        <strain evidence="5">Ta-2019</strain>
    </source>
</reference>
<protein>
    <submittedName>
        <fullName evidence="5">Uncharacterized protein</fullName>
    </submittedName>
</protein>
<name>A0AA38LR90_TAXCH</name>